<dbReference type="Proteomes" id="UP000000602">
    <property type="component" value="Chromosome"/>
</dbReference>
<dbReference type="RefSeq" id="WP_011189590.1">
    <property type="nucleotide sequence ID" value="NC_006138.1"/>
</dbReference>
<evidence type="ECO:0000313" key="2">
    <source>
        <dbReference type="EMBL" id="CAG37078.1"/>
    </source>
</evidence>
<evidence type="ECO:0000313" key="3">
    <source>
        <dbReference type="Proteomes" id="UP000000602"/>
    </source>
</evidence>
<keyword evidence="3" id="KW-1185">Reference proteome</keyword>
<accession>Q6AKP7</accession>
<keyword evidence="1" id="KW-0472">Membrane</keyword>
<sequence length="69" mass="7549">MNTSTLMWGVIFGSMGLALLLYGKRQTAIIPFLSGIGLMLMPYFISNIFILVPTGIVLVACPFLLKNRA</sequence>
<reference evidence="3" key="1">
    <citation type="journal article" date="2004" name="Environ. Microbiol.">
        <title>The genome of Desulfotalea psychrophila, a sulfate-reducing bacterium from permanently cold Arctic sediments.</title>
        <authorList>
            <person name="Rabus R."/>
            <person name="Ruepp A."/>
            <person name="Frickey T."/>
            <person name="Rattei T."/>
            <person name="Fartmann B."/>
            <person name="Stark M."/>
            <person name="Bauer M."/>
            <person name="Zibat A."/>
            <person name="Lombardot T."/>
            <person name="Becker I."/>
            <person name="Amann J."/>
            <person name="Gellner K."/>
            <person name="Teeling H."/>
            <person name="Leuschner W.D."/>
            <person name="Gloeckner F.-O."/>
            <person name="Lupas A.N."/>
            <person name="Amann R."/>
            <person name="Klenk H.-P."/>
        </authorList>
    </citation>
    <scope>NUCLEOTIDE SEQUENCE [LARGE SCALE GENOMIC DNA]</scope>
    <source>
        <strain evidence="3">DSM 12343 / LSv54</strain>
    </source>
</reference>
<keyword evidence="1" id="KW-0812">Transmembrane</keyword>
<dbReference type="HOGENOM" id="CLU_204563_0_0_7"/>
<dbReference type="EMBL" id="CR522870">
    <property type="protein sequence ID" value="CAG37078.1"/>
    <property type="molecule type" value="Genomic_DNA"/>
</dbReference>
<name>Q6AKP7_DESPS</name>
<protein>
    <submittedName>
        <fullName evidence="2">Similar to amino acid transport protein (Partial length)</fullName>
    </submittedName>
</protein>
<dbReference type="eggNOG" id="ENOG50330GM">
    <property type="taxonomic scope" value="Bacteria"/>
</dbReference>
<dbReference type="OrthoDB" id="5525782at2"/>
<keyword evidence="1" id="KW-1133">Transmembrane helix</keyword>
<proteinExistence type="predicted"/>
<feature type="transmembrane region" description="Helical" evidence="1">
    <location>
        <begin position="6"/>
        <end position="23"/>
    </location>
</feature>
<gene>
    <name evidence="2" type="ordered locus">DP2349</name>
</gene>
<evidence type="ECO:0000256" key="1">
    <source>
        <dbReference type="SAM" id="Phobius"/>
    </source>
</evidence>
<feature type="transmembrane region" description="Helical" evidence="1">
    <location>
        <begin position="44"/>
        <end position="65"/>
    </location>
</feature>
<dbReference type="KEGG" id="dps:DP2349"/>
<organism evidence="2 3">
    <name type="scientific">Desulfotalea psychrophila (strain LSv54 / DSM 12343)</name>
    <dbReference type="NCBI Taxonomy" id="177439"/>
    <lineage>
        <taxon>Bacteria</taxon>
        <taxon>Pseudomonadati</taxon>
        <taxon>Thermodesulfobacteriota</taxon>
        <taxon>Desulfobulbia</taxon>
        <taxon>Desulfobulbales</taxon>
        <taxon>Desulfocapsaceae</taxon>
        <taxon>Desulfotalea</taxon>
    </lineage>
</organism>
<dbReference type="AlphaFoldDB" id="Q6AKP7"/>